<proteinExistence type="predicted"/>
<keyword evidence="3" id="KW-1185">Reference proteome</keyword>
<feature type="region of interest" description="Disordered" evidence="1">
    <location>
        <begin position="109"/>
        <end position="146"/>
    </location>
</feature>
<dbReference type="AlphaFoldDB" id="A0AAE0DZJ0"/>
<accession>A0AAE0DZJ0</accession>
<sequence>MIGDFKEIDVGLTGECVGKYILVRVVINVDEPLRRILRVDVMGDSRESIMLLRYEKLPDHCFRRGRIGHVVRDCGEEAVESGPEDFNLLFGLWMKVASPVKKNEFRHQYEDAGNQSSRKGESANRGKLISRKQDDRALNGMRDTVRDGSLGRVTERTELPATPVMKASKESQNTDRVVRKQKDIAEGNQGILLDSTSVNKNIRDNLGTKSLSFKNILDEDSVGFNIAILKTNDDQVGNISVHGGELVNAHVDSPKSLMDLEEKVGRIDGSMREIDRVISTEMGYVLVLHDMDVDKGIGKSTQPGLEDRVDVP</sequence>
<evidence type="ECO:0008006" key="4">
    <source>
        <dbReference type="Google" id="ProtNLM"/>
    </source>
</evidence>
<evidence type="ECO:0000313" key="3">
    <source>
        <dbReference type="Proteomes" id="UP001281410"/>
    </source>
</evidence>
<protein>
    <recommendedName>
        <fullName evidence="4">Zinc knuckle CX2CX4HX4C domain-containing protein</fullName>
    </recommendedName>
</protein>
<dbReference type="EMBL" id="JANJYJ010000008">
    <property type="protein sequence ID" value="KAK3195439.1"/>
    <property type="molecule type" value="Genomic_DNA"/>
</dbReference>
<dbReference type="Proteomes" id="UP001281410">
    <property type="component" value="Unassembled WGS sequence"/>
</dbReference>
<evidence type="ECO:0000313" key="2">
    <source>
        <dbReference type="EMBL" id="KAK3195439.1"/>
    </source>
</evidence>
<reference evidence="2" key="1">
    <citation type="journal article" date="2023" name="Plant J.">
        <title>Genome sequences and population genomics provide insights into the demographic history, inbreeding, and mutation load of two 'living fossil' tree species of Dipteronia.</title>
        <authorList>
            <person name="Feng Y."/>
            <person name="Comes H.P."/>
            <person name="Chen J."/>
            <person name="Zhu S."/>
            <person name="Lu R."/>
            <person name="Zhang X."/>
            <person name="Li P."/>
            <person name="Qiu J."/>
            <person name="Olsen K.M."/>
            <person name="Qiu Y."/>
        </authorList>
    </citation>
    <scope>NUCLEOTIDE SEQUENCE</scope>
    <source>
        <strain evidence="2">NBL</strain>
    </source>
</reference>
<gene>
    <name evidence="2" type="ORF">Dsin_026749</name>
</gene>
<evidence type="ECO:0000256" key="1">
    <source>
        <dbReference type="SAM" id="MobiDB-lite"/>
    </source>
</evidence>
<organism evidence="2 3">
    <name type="scientific">Dipteronia sinensis</name>
    <dbReference type="NCBI Taxonomy" id="43782"/>
    <lineage>
        <taxon>Eukaryota</taxon>
        <taxon>Viridiplantae</taxon>
        <taxon>Streptophyta</taxon>
        <taxon>Embryophyta</taxon>
        <taxon>Tracheophyta</taxon>
        <taxon>Spermatophyta</taxon>
        <taxon>Magnoliopsida</taxon>
        <taxon>eudicotyledons</taxon>
        <taxon>Gunneridae</taxon>
        <taxon>Pentapetalae</taxon>
        <taxon>rosids</taxon>
        <taxon>malvids</taxon>
        <taxon>Sapindales</taxon>
        <taxon>Sapindaceae</taxon>
        <taxon>Hippocastanoideae</taxon>
        <taxon>Acereae</taxon>
        <taxon>Dipteronia</taxon>
    </lineage>
</organism>
<name>A0AAE0DZJ0_9ROSI</name>
<comment type="caution">
    <text evidence="2">The sequence shown here is derived from an EMBL/GenBank/DDBJ whole genome shotgun (WGS) entry which is preliminary data.</text>
</comment>